<gene>
    <name evidence="1" type="ORF">FHX33_004258</name>
</gene>
<evidence type="ECO:0000313" key="2">
    <source>
        <dbReference type="Proteomes" id="UP000538196"/>
    </source>
</evidence>
<organism evidence="1 2">
    <name type="scientific">Leifsonia aquatica</name>
    <name type="common">Corynebacterium aquaticum</name>
    <dbReference type="NCBI Taxonomy" id="144185"/>
    <lineage>
        <taxon>Bacteria</taxon>
        <taxon>Bacillati</taxon>
        <taxon>Actinomycetota</taxon>
        <taxon>Actinomycetes</taxon>
        <taxon>Micrococcales</taxon>
        <taxon>Microbacteriaceae</taxon>
        <taxon>Leifsonia</taxon>
    </lineage>
</organism>
<proteinExistence type="predicted"/>
<dbReference type="EMBL" id="JACHVP010000008">
    <property type="protein sequence ID" value="MBB2969473.1"/>
    <property type="molecule type" value="Genomic_DNA"/>
</dbReference>
<dbReference type="RefSeq" id="WP_021756255.1">
    <property type="nucleotide sequence ID" value="NZ_JACHVP010000008.1"/>
</dbReference>
<evidence type="ECO:0000313" key="1">
    <source>
        <dbReference type="EMBL" id="MBB2969473.1"/>
    </source>
</evidence>
<reference evidence="1 2" key="1">
    <citation type="submission" date="2020-08" db="EMBL/GenBank/DDBJ databases">
        <title>Sequencing the genomes of 1000 actinobacteria strains.</title>
        <authorList>
            <person name="Klenk H.-P."/>
        </authorList>
    </citation>
    <scope>NUCLEOTIDE SEQUENCE [LARGE SCALE GENOMIC DNA]</scope>
    <source>
        <strain evidence="1 2">DSM 20146</strain>
    </source>
</reference>
<sequence length="93" mass="9665">MSTLITNTSDVTRFAAVFSAGDMAGDLGPTLSCGEVEALAGMLRAIGEPASADMWIEAHAAGDDEGDAHYRSPAAEYVVPIDPMEALQCDSCQ</sequence>
<protein>
    <submittedName>
        <fullName evidence="1">Uncharacterized protein</fullName>
    </submittedName>
</protein>
<accession>A0A7W4YKJ2</accession>
<name>A0A7W4YKJ2_LEIAQ</name>
<keyword evidence="2" id="KW-1185">Reference proteome</keyword>
<dbReference type="AlphaFoldDB" id="A0A7W4YKJ2"/>
<comment type="caution">
    <text evidence="1">The sequence shown here is derived from an EMBL/GenBank/DDBJ whole genome shotgun (WGS) entry which is preliminary data.</text>
</comment>
<dbReference type="Proteomes" id="UP000538196">
    <property type="component" value="Unassembled WGS sequence"/>
</dbReference>